<dbReference type="GO" id="GO:0005744">
    <property type="term" value="C:TIM23 mitochondrial import inner membrane translocase complex"/>
    <property type="evidence" value="ECO:0007669"/>
    <property type="project" value="TreeGrafter"/>
</dbReference>
<keyword evidence="2" id="KW-0812">Transmembrane</keyword>
<accession>A0A1Y1W097</accession>
<evidence type="ECO:0000256" key="2">
    <source>
        <dbReference type="ARBA" id="ARBA00022692"/>
    </source>
</evidence>
<dbReference type="PANTHER" id="PTHR15371">
    <property type="entry name" value="TIM23"/>
    <property type="match status" value="1"/>
</dbReference>
<sequence>GIEYLNLEEGPIHTDGVMPSRGWSDDLCYGTGTMYLLGLGTGGAWGFLEGLRSQHGANLKLRVNSVLNSMTRRGPFVGNSFGVMAMFYNILNSTISNYRDTQDMYNSIGAAAISGMLFKIGGGPRASIISGIICAGTVGVYKISV</sequence>
<gene>
    <name evidence="5" type="ORF">DL89DRAFT_202647</name>
</gene>
<dbReference type="STRING" id="61395.A0A1Y1W097"/>
<keyword evidence="3" id="KW-1133">Transmembrane helix</keyword>
<feature type="non-terminal residue" evidence="5">
    <location>
        <position position="1"/>
    </location>
</feature>
<keyword evidence="6" id="KW-1185">Reference proteome</keyword>
<evidence type="ECO:0000256" key="4">
    <source>
        <dbReference type="ARBA" id="ARBA00023136"/>
    </source>
</evidence>
<comment type="subcellular location">
    <subcellularLocation>
        <location evidence="1">Membrane</location>
        <topology evidence="1">Multi-pass membrane protein</topology>
    </subcellularLocation>
</comment>
<proteinExistence type="predicted"/>
<feature type="non-terminal residue" evidence="5">
    <location>
        <position position="145"/>
    </location>
</feature>
<name>A0A1Y1W097_9FUNG</name>
<reference evidence="5 6" key="1">
    <citation type="submission" date="2016-07" db="EMBL/GenBank/DDBJ databases">
        <title>Pervasive Adenine N6-methylation of Active Genes in Fungi.</title>
        <authorList>
            <consortium name="DOE Joint Genome Institute"/>
            <person name="Mondo S.J."/>
            <person name="Dannebaum R.O."/>
            <person name="Kuo R.C."/>
            <person name="Labutti K."/>
            <person name="Haridas S."/>
            <person name="Kuo A."/>
            <person name="Salamov A."/>
            <person name="Ahrendt S.R."/>
            <person name="Lipzen A."/>
            <person name="Sullivan W."/>
            <person name="Andreopoulos W.B."/>
            <person name="Clum A."/>
            <person name="Lindquist E."/>
            <person name="Daum C."/>
            <person name="Ramamoorthy G.K."/>
            <person name="Gryganskyi A."/>
            <person name="Culley D."/>
            <person name="Magnuson J.K."/>
            <person name="James T.Y."/>
            <person name="O'Malley M.A."/>
            <person name="Stajich J.E."/>
            <person name="Spatafora J.W."/>
            <person name="Visel A."/>
            <person name="Grigoriev I.V."/>
        </authorList>
    </citation>
    <scope>NUCLEOTIDE SEQUENCE [LARGE SCALE GENOMIC DNA]</scope>
    <source>
        <strain evidence="5 6">ATCC 12442</strain>
    </source>
</reference>
<dbReference type="GeneID" id="63800652"/>
<evidence type="ECO:0000256" key="1">
    <source>
        <dbReference type="ARBA" id="ARBA00004141"/>
    </source>
</evidence>
<dbReference type="Proteomes" id="UP000193922">
    <property type="component" value="Unassembled WGS sequence"/>
</dbReference>
<evidence type="ECO:0000313" key="5">
    <source>
        <dbReference type="EMBL" id="ORX66912.1"/>
    </source>
</evidence>
<dbReference type="GO" id="GO:0008320">
    <property type="term" value="F:protein transmembrane transporter activity"/>
    <property type="evidence" value="ECO:0007669"/>
    <property type="project" value="TreeGrafter"/>
</dbReference>
<dbReference type="PANTHER" id="PTHR15371:SF0">
    <property type="entry name" value="SD19278P"/>
    <property type="match status" value="1"/>
</dbReference>
<dbReference type="InterPro" id="IPR045238">
    <property type="entry name" value="Tim23-like"/>
</dbReference>
<dbReference type="OrthoDB" id="159299at2759"/>
<comment type="caution">
    <text evidence="5">The sequence shown here is derived from an EMBL/GenBank/DDBJ whole genome shotgun (WGS) entry which is preliminary data.</text>
</comment>
<dbReference type="RefSeq" id="XP_040740871.1">
    <property type="nucleotide sequence ID" value="XM_040884004.1"/>
</dbReference>
<organism evidence="5 6">
    <name type="scientific">Linderina pennispora</name>
    <dbReference type="NCBI Taxonomy" id="61395"/>
    <lineage>
        <taxon>Eukaryota</taxon>
        <taxon>Fungi</taxon>
        <taxon>Fungi incertae sedis</taxon>
        <taxon>Zoopagomycota</taxon>
        <taxon>Kickxellomycotina</taxon>
        <taxon>Kickxellomycetes</taxon>
        <taxon>Kickxellales</taxon>
        <taxon>Kickxellaceae</taxon>
        <taxon>Linderina</taxon>
    </lineage>
</organism>
<dbReference type="GO" id="GO:0030150">
    <property type="term" value="P:protein import into mitochondrial matrix"/>
    <property type="evidence" value="ECO:0007669"/>
    <property type="project" value="TreeGrafter"/>
</dbReference>
<protein>
    <submittedName>
        <fullName evidence="5">Mitochondrial import inner membrane translocase, subunit Tim17/22</fullName>
    </submittedName>
</protein>
<evidence type="ECO:0000256" key="3">
    <source>
        <dbReference type="ARBA" id="ARBA00022989"/>
    </source>
</evidence>
<keyword evidence="4" id="KW-0472">Membrane</keyword>
<dbReference type="AlphaFoldDB" id="A0A1Y1W097"/>
<dbReference type="EMBL" id="MCFD01000014">
    <property type="protein sequence ID" value="ORX66912.1"/>
    <property type="molecule type" value="Genomic_DNA"/>
</dbReference>
<dbReference type="Pfam" id="PF02466">
    <property type="entry name" value="Tim17"/>
    <property type="match status" value="1"/>
</dbReference>
<evidence type="ECO:0000313" key="6">
    <source>
        <dbReference type="Proteomes" id="UP000193922"/>
    </source>
</evidence>